<dbReference type="GO" id="GO:0005886">
    <property type="term" value="C:plasma membrane"/>
    <property type="evidence" value="ECO:0007669"/>
    <property type="project" value="TreeGrafter"/>
</dbReference>
<evidence type="ECO:0000313" key="4">
    <source>
        <dbReference type="EMBL" id="GFS34469.1"/>
    </source>
</evidence>
<reference evidence="5" key="1">
    <citation type="submission" date="2019-07" db="EMBL/GenBank/DDBJ databases">
        <title>De Novo Assembly of kiwifruit Actinidia rufa.</title>
        <authorList>
            <person name="Sugita-Konishi S."/>
            <person name="Sato K."/>
            <person name="Mori E."/>
            <person name="Abe Y."/>
            <person name="Kisaki G."/>
            <person name="Hamano K."/>
            <person name="Suezawa K."/>
            <person name="Otani M."/>
            <person name="Fukuda T."/>
            <person name="Manabe T."/>
            <person name="Gomi K."/>
            <person name="Tabuchi M."/>
            <person name="Akimitsu K."/>
            <person name="Kataoka I."/>
        </authorList>
    </citation>
    <scope>NUCLEOTIDE SEQUENCE [LARGE SCALE GENOMIC DNA]</scope>
    <source>
        <strain evidence="5">cv. Fuchu</strain>
    </source>
</reference>
<feature type="domain" description="Protein kinase" evidence="3">
    <location>
        <begin position="63"/>
        <end position="337"/>
    </location>
</feature>
<accession>A0A7J0DFU8</accession>
<dbReference type="PIRSF" id="PIRSF000654">
    <property type="entry name" value="Integrin-linked_kinase"/>
    <property type="match status" value="1"/>
</dbReference>
<comment type="caution">
    <text evidence="4">The sequence shown here is derived from an EMBL/GenBank/DDBJ whole genome shotgun (WGS) entry which is preliminary data.</text>
</comment>
<dbReference type="InterPro" id="IPR045274">
    <property type="entry name" value="WAK-like"/>
</dbReference>
<dbReference type="OrthoDB" id="75710at2759"/>
<protein>
    <recommendedName>
        <fullName evidence="3">Protein kinase domain-containing protein</fullName>
    </recommendedName>
</protein>
<evidence type="ECO:0000256" key="1">
    <source>
        <dbReference type="ARBA" id="ARBA00022741"/>
    </source>
</evidence>
<dbReference type="GO" id="GO:0007166">
    <property type="term" value="P:cell surface receptor signaling pathway"/>
    <property type="evidence" value="ECO:0007669"/>
    <property type="project" value="InterPro"/>
</dbReference>
<keyword evidence="5" id="KW-1185">Reference proteome</keyword>
<dbReference type="PROSITE" id="PS50011">
    <property type="entry name" value="PROTEIN_KINASE_DOM"/>
    <property type="match status" value="1"/>
</dbReference>
<dbReference type="GO" id="GO:0005524">
    <property type="term" value="F:ATP binding"/>
    <property type="evidence" value="ECO:0007669"/>
    <property type="project" value="UniProtKB-KW"/>
</dbReference>
<dbReference type="Gene3D" id="3.30.200.20">
    <property type="entry name" value="Phosphorylase Kinase, domain 1"/>
    <property type="match status" value="1"/>
</dbReference>
<keyword evidence="1" id="KW-0547">Nucleotide-binding</keyword>
<dbReference type="SUPFAM" id="SSF56112">
    <property type="entry name" value="Protein kinase-like (PK-like)"/>
    <property type="match status" value="1"/>
</dbReference>
<dbReference type="Proteomes" id="UP000585474">
    <property type="component" value="Unassembled WGS sequence"/>
</dbReference>
<dbReference type="Pfam" id="PF00069">
    <property type="entry name" value="Pkinase"/>
    <property type="match status" value="1"/>
</dbReference>
<dbReference type="Gene3D" id="1.10.510.10">
    <property type="entry name" value="Transferase(Phosphotransferase) domain 1"/>
    <property type="match status" value="1"/>
</dbReference>
<proteinExistence type="predicted"/>
<gene>
    <name evidence="4" type="ORF">Acr_00g0034140</name>
</gene>
<evidence type="ECO:0000256" key="2">
    <source>
        <dbReference type="ARBA" id="ARBA00022840"/>
    </source>
</evidence>
<dbReference type="InterPro" id="IPR011009">
    <property type="entry name" value="Kinase-like_dom_sf"/>
</dbReference>
<evidence type="ECO:0000313" key="5">
    <source>
        <dbReference type="Proteomes" id="UP000585474"/>
    </source>
</evidence>
<dbReference type="PANTHER" id="PTHR27005:SF466">
    <property type="entry name" value="NON-FUNCTIONAL PSEUDOKINASE ZED1-LIKE"/>
    <property type="match status" value="1"/>
</dbReference>
<sequence>MECVRGLVSSFLSSRREKHERYTSFVENRSKLQEEFNASWNGRYSTHIRNFSAEELNRATNNFDWQNYVYQDAYYILYRGSFGKHPILVKKYRWEIGSFSDRVLACAVRDIAITSQMSGHKNMMKLIGCCLEFKNPALVYDDVGSLQIFSYSLSKREGEIVQNGSLSWTERLSIANDIASAVVYLHTAFSKPILHRNLKLKEVMIDQCGVARLLDCSLCIAIPPGESQVEDAVVGTSSFPEPQYCLTGILTEKTDVYGFGMILLELVTGERSFVWQKDYVNKDRLDKIVDARILGEAGGFEQELQLQAFVELALRCLGEEREYRPEMIDVAKELKRIQTSVHSSSAQP</sequence>
<dbReference type="EMBL" id="BJWL01000212">
    <property type="protein sequence ID" value="GFS34469.1"/>
    <property type="molecule type" value="Genomic_DNA"/>
</dbReference>
<dbReference type="AlphaFoldDB" id="A0A7J0DFU8"/>
<dbReference type="InterPro" id="IPR000719">
    <property type="entry name" value="Prot_kinase_dom"/>
</dbReference>
<keyword evidence="2" id="KW-0067">ATP-binding</keyword>
<dbReference type="GO" id="GO:0004674">
    <property type="term" value="F:protein serine/threonine kinase activity"/>
    <property type="evidence" value="ECO:0007669"/>
    <property type="project" value="TreeGrafter"/>
</dbReference>
<organism evidence="4 5">
    <name type="scientific">Actinidia rufa</name>
    <dbReference type="NCBI Taxonomy" id="165716"/>
    <lineage>
        <taxon>Eukaryota</taxon>
        <taxon>Viridiplantae</taxon>
        <taxon>Streptophyta</taxon>
        <taxon>Embryophyta</taxon>
        <taxon>Tracheophyta</taxon>
        <taxon>Spermatophyta</taxon>
        <taxon>Magnoliopsida</taxon>
        <taxon>eudicotyledons</taxon>
        <taxon>Gunneridae</taxon>
        <taxon>Pentapetalae</taxon>
        <taxon>asterids</taxon>
        <taxon>Ericales</taxon>
        <taxon>Actinidiaceae</taxon>
        <taxon>Actinidia</taxon>
    </lineage>
</organism>
<evidence type="ECO:0000259" key="3">
    <source>
        <dbReference type="PROSITE" id="PS50011"/>
    </source>
</evidence>
<name>A0A7J0DFU8_9ERIC</name>
<dbReference type="PANTHER" id="PTHR27005">
    <property type="entry name" value="WALL-ASSOCIATED RECEPTOR KINASE-LIKE 21"/>
    <property type="match status" value="1"/>
</dbReference>